<dbReference type="OrthoDB" id="2828299at2"/>
<reference evidence="1 2" key="1">
    <citation type="journal article" date="2013" name="Genome Announc.">
        <title>Genome Sequence of Sporolactobacillus laevolacticus DSM442, an Efficient Polymer-Grade D-Lactate Producer from Agricultural Waste Cottonseed as a Nitrogen Source.</title>
        <authorList>
            <person name="Wang H."/>
            <person name="Wang L."/>
            <person name="Ju J."/>
            <person name="Yu B."/>
            <person name="Ma Y."/>
        </authorList>
    </citation>
    <scope>NUCLEOTIDE SEQUENCE [LARGE SCALE GENOMIC DNA]</scope>
    <source>
        <strain evidence="1 2">DSM 442</strain>
    </source>
</reference>
<dbReference type="EMBL" id="AWTC01000002">
    <property type="protein sequence ID" value="EST13169.1"/>
    <property type="molecule type" value="Genomic_DNA"/>
</dbReference>
<evidence type="ECO:0000313" key="1">
    <source>
        <dbReference type="EMBL" id="EST13169.1"/>
    </source>
</evidence>
<comment type="caution">
    <text evidence="1">The sequence shown here is derived from an EMBL/GenBank/DDBJ whole genome shotgun (WGS) entry which is preliminary data.</text>
</comment>
<organism evidence="1 2">
    <name type="scientific">Sporolactobacillus laevolacticus DSM 442</name>
    <dbReference type="NCBI Taxonomy" id="1395513"/>
    <lineage>
        <taxon>Bacteria</taxon>
        <taxon>Bacillati</taxon>
        <taxon>Bacillota</taxon>
        <taxon>Bacilli</taxon>
        <taxon>Bacillales</taxon>
        <taxon>Sporolactobacillaceae</taxon>
        <taxon>Sporolactobacillus</taxon>
    </lineage>
</organism>
<proteinExistence type="predicted"/>
<dbReference type="Proteomes" id="UP000018296">
    <property type="component" value="Unassembled WGS sequence"/>
</dbReference>
<sequence length="62" mass="7405">MKQLSQTLSRKDAEKRIPEVRVEIDTELAVLHQALIKKDYKTIKLCKQKLEELRREMLLLEI</sequence>
<dbReference type="RefSeq" id="WP_023509017.1">
    <property type="nucleotide sequence ID" value="NZ_AWTC01000002.1"/>
</dbReference>
<dbReference type="PATRIC" id="fig|1395513.3.peg.721"/>
<evidence type="ECO:0000313" key="2">
    <source>
        <dbReference type="Proteomes" id="UP000018296"/>
    </source>
</evidence>
<gene>
    <name evidence="1" type="ORF">P343_03550</name>
</gene>
<accession>V6J8S8</accession>
<protein>
    <submittedName>
        <fullName evidence="1">Uncharacterized protein</fullName>
    </submittedName>
</protein>
<dbReference type="AlphaFoldDB" id="V6J8S8"/>
<keyword evidence="2" id="KW-1185">Reference proteome</keyword>
<dbReference type="STRING" id="1395513.P343_03550"/>
<dbReference type="eggNOG" id="ENOG50334CY">
    <property type="taxonomic scope" value="Bacteria"/>
</dbReference>
<name>V6J8S8_9BACL</name>